<organism evidence="1">
    <name type="scientific">Schistocephalus solidus</name>
    <name type="common">Tapeworm</name>
    <dbReference type="NCBI Taxonomy" id="70667"/>
    <lineage>
        <taxon>Eukaryota</taxon>
        <taxon>Metazoa</taxon>
        <taxon>Spiralia</taxon>
        <taxon>Lophotrochozoa</taxon>
        <taxon>Platyhelminthes</taxon>
        <taxon>Cestoda</taxon>
        <taxon>Eucestoda</taxon>
        <taxon>Diphyllobothriidea</taxon>
        <taxon>Diphyllobothriidae</taxon>
        <taxon>Schistocephalus</taxon>
    </lineage>
</organism>
<proteinExistence type="predicted"/>
<dbReference type="AlphaFoldDB" id="A0A183TS52"/>
<accession>A0A183TS52</accession>
<name>A0A183TS52_SCHSO</name>
<protein>
    <submittedName>
        <fullName evidence="1">Secreted protein</fullName>
    </submittedName>
</protein>
<sequence length="139" mass="15995">LMMMMMMMMMRRRMMIMMMMMMMIMMMMMMMMLVMMMMMMMMMLKLGTLTPWDPSHVWWFTQRQLRPCQPPASYPASGLLNSAMTLGSDGGGGESAVAAEQGYYHLKLIHAQVTVPAPPFRGAYGGHRHNPRSNYRSAA</sequence>
<reference evidence="1" key="1">
    <citation type="submission" date="2016-06" db="UniProtKB">
        <authorList>
            <consortium name="WormBaseParasite"/>
        </authorList>
    </citation>
    <scope>IDENTIFICATION</scope>
</reference>
<evidence type="ECO:0000313" key="1">
    <source>
        <dbReference type="WBParaSite" id="SSLN_0002002701-mRNA-1"/>
    </source>
</evidence>
<dbReference type="WBParaSite" id="SSLN_0002002701-mRNA-1">
    <property type="protein sequence ID" value="SSLN_0002002701-mRNA-1"/>
    <property type="gene ID" value="SSLN_0002002701"/>
</dbReference>